<dbReference type="GO" id="GO:0070006">
    <property type="term" value="F:metalloaminopeptidase activity"/>
    <property type="evidence" value="ECO:0007669"/>
    <property type="project" value="InterPro"/>
</dbReference>
<evidence type="ECO:0000256" key="4">
    <source>
        <dbReference type="ARBA" id="ARBA00008766"/>
    </source>
</evidence>
<dbReference type="InterPro" id="IPR007865">
    <property type="entry name" value="Aminopep_P_N"/>
</dbReference>
<dbReference type="InterPro" id="IPR052433">
    <property type="entry name" value="X-Pro_dipept-like"/>
</dbReference>
<evidence type="ECO:0000256" key="1">
    <source>
        <dbReference type="ARBA" id="ARBA00001424"/>
    </source>
</evidence>
<evidence type="ECO:0000256" key="8">
    <source>
        <dbReference type="ARBA" id="ARBA00022723"/>
    </source>
</evidence>
<accession>A0A6A6GAQ0</accession>
<name>A0A6A6GAQ0_9PEZI</name>
<keyword evidence="6 16" id="KW-0031">Aminopeptidase</keyword>
<dbReference type="SUPFAM" id="SSF53092">
    <property type="entry name" value="Creatinase/prolidase N-terminal domain"/>
    <property type="match status" value="1"/>
</dbReference>
<dbReference type="EC" id="3.4.11.9" evidence="5"/>
<dbReference type="InterPro" id="IPR001131">
    <property type="entry name" value="Peptidase_M24B_aminopep-P_CS"/>
</dbReference>
<proteinExistence type="inferred from homology"/>
<evidence type="ECO:0000256" key="11">
    <source>
        <dbReference type="ARBA" id="ARBA00023211"/>
    </source>
</evidence>
<dbReference type="PANTHER" id="PTHR43226:SF3">
    <property type="entry name" value="XAA-PRO AMINOPEPTIDASE AN0832-RELATED"/>
    <property type="match status" value="1"/>
</dbReference>
<dbReference type="SMART" id="SM01011">
    <property type="entry name" value="AMP_N"/>
    <property type="match status" value="1"/>
</dbReference>
<dbReference type="OrthoDB" id="10261878at2759"/>
<reference evidence="17" key="1">
    <citation type="journal article" date="2020" name="Stud. Mycol.">
        <title>101 Dothideomycetes genomes: A test case for predicting lifestyles and emergence of pathogens.</title>
        <authorList>
            <person name="Haridas S."/>
            <person name="Albert R."/>
            <person name="Binder M."/>
            <person name="Bloem J."/>
            <person name="LaButti K."/>
            <person name="Salamov A."/>
            <person name="Andreopoulos B."/>
            <person name="Baker S."/>
            <person name="Barry K."/>
            <person name="Bills G."/>
            <person name="Bluhm B."/>
            <person name="Cannon C."/>
            <person name="Castanera R."/>
            <person name="Culley D."/>
            <person name="Daum C."/>
            <person name="Ezra D."/>
            <person name="Gonzalez J."/>
            <person name="Henrissat B."/>
            <person name="Kuo A."/>
            <person name="Liang C."/>
            <person name="Lipzen A."/>
            <person name="Lutzoni F."/>
            <person name="Magnuson J."/>
            <person name="Mondo S."/>
            <person name="Nolan M."/>
            <person name="Ohm R."/>
            <person name="Pangilinan J."/>
            <person name="Park H.-J."/>
            <person name="Ramirez L."/>
            <person name="Alfaro M."/>
            <person name="Sun H."/>
            <person name="Tritt A."/>
            <person name="Yoshinaga Y."/>
            <person name="Zwiers L.-H."/>
            <person name="Turgeon B."/>
            <person name="Goodwin S."/>
            <person name="Spatafora J."/>
            <person name="Crous P."/>
            <person name="Grigoriev I."/>
        </authorList>
    </citation>
    <scope>NUCLEOTIDE SEQUENCE [LARGE SCALE GENOMIC DNA]</scope>
    <source>
        <strain evidence="17">CECT 20119</strain>
    </source>
</reference>
<dbReference type="GO" id="GO:0006508">
    <property type="term" value="P:proteolysis"/>
    <property type="evidence" value="ECO:0007669"/>
    <property type="project" value="UniProtKB-KW"/>
</dbReference>
<keyword evidence="9" id="KW-0378">Hydrolase</keyword>
<dbReference type="EMBL" id="ML992508">
    <property type="protein sequence ID" value="KAF2222678.1"/>
    <property type="molecule type" value="Genomic_DNA"/>
</dbReference>
<comment type="catalytic activity">
    <reaction evidence="1">
        <text>Release of any N-terminal amino acid, including proline, that is linked to proline, even from a dipeptide or tripeptide.</text>
        <dbReference type="EC" id="3.4.11.9"/>
    </reaction>
</comment>
<evidence type="ECO:0000313" key="17">
    <source>
        <dbReference type="Proteomes" id="UP000799538"/>
    </source>
</evidence>
<evidence type="ECO:0000256" key="13">
    <source>
        <dbReference type="ARBA" id="ARBA00032413"/>
    </source>
</evidence>
<evidence type="ECO:0000313" key="16">
    <source>
        <dbReference type="EMBL" id="KAF2222678.1"/>
    </source>
</evidence>
<evidence type="ECO:0000256" key="9">
    <source>
        <dbReference type="ARBA" id="ARBA00022801"/>
    </source>
</evidence>
<dbReference type="Pfam" id="PF00557">
    <property type="entry name" value="Peptidase_M24"/>
    <property type="match status" value="1"/>
</dbReference>
<comment type="function">
    <text evidence="3">Catalyzes the removal of a penultimate prolyl residue from the N-termini of peptides.</text>
</comment>
<keyword evidence="11" id="KW-0464">Manganese</keyword>
<evidence type="ECO:0000256" key="2">
    <source>
        <dbReference type="ARBA" id="ARBA00001936"/>
    </source>
</evidence>
<evidence type="ECO:0000259" key="15">
    <source>
        <dbReference type="SMART" id="SM01011"/>
    </source>
</evidence>
<dbReference type="Proteomes" id="UP000799538">
    <property type="component" value="Unassembled WGS sequence"/>
</dbReference>
<keyword evidence="7" id="KW-0645">Protease</keyword>
<gene>
    <name evidence="16" type="ORF">BDZ85DRAFT_290076</name>
</gene>
<evidence type="ECO:0000256" key="14">
    <source>
        <dbReference type="RuleBase" id="RU000590"/>
    </source>
</evidence>
<dbReference type="Gene3D" id="3.40.350.10">
    <property type="entry name" value="Creatinase/prolidase N-terminal domain"/>
    <property type="match status" value="1"/>
</dbReference>
<keyword evidence="8 14" id="KW-0479">Metal-binding</keyword>
<evidence type="ECO:0000256" key="10">
    <source>
        <dbReference type="ARBA" id="ARBA00023049"/>
    </source>
</evidence>
<dbReference type="GO" id="GO:0030145">
    <property type="term" value="F:manganese ion binding"/>
    <property type="evidence" value="ECO:0007669"/>
    <property type="project" value="InterPro"/>
</dbReference>
<evidence type="ECO:0000256" key="5">
    <source>
        <dbReference type="ARBA" id="ARBA00012574"/>
    </source>
</evidence>
<evidence type="ECO:0000256" key="6">
    <source>
        <dbReference type="ARBA" id="ARBA00022438"/>
    </source>
</evidence>
<dbReference type="SUPFAM" id="SSF55920">
    <property type="entry name" value="Creatinase/aminopeptidase"/>
    <property type="match status" value="1"/>
</dbReference>
<dbReference type="InterPro" id="IPR036005">
    <property type="entry name" value="Creatinase/aminopeptidase-like"/>
</dbReference>
<evidence type="ECO:0000256" key="7">
    <source>
        <dbReference type="ARBA" id="ARBA00022670"/>
    </source>
</evidence>
<evidence type="ECO:0000256" key="3">
    <source>
        <dbReference type="ARBA" id="ARBA00002443"/>
    </source>
</evidence>
<dbReference type="Pfam" id="PF05195">
    <property type="entry name" value="AMP_N"/>
    <property type="match status" value="1"/>
</dbReference>
<dbReference type="Gene3D" id="3.90.230.10">
    <property type="entry name" value="Creatinase/methionine aminopeptidase superfamily"/>
    <property type="match status" value="1"/>
</dbReference>
<dbReference type="InterPro" id="IPR029149">
    <property type="entry name" value="Creatin/AminoP/Spt16_N"/>
</dbReference>
<dbReference type="PANTHER" id="PTHR43226">
    <property type="entry name" value="XAA-PRO AMINOPEPTIDASE 3"/>
    <property type="match status" value="1"/>
</dbReference>
<organism evidence="16 17">
    <name type="scientific">Elsinoe ampelina</name>
    <dbReference type="NCBI Taxonomy" id="302913"/>
    <lineage>
        <taxon>Eukaryota</taxon>
        <taxon>Fungi</taxon>
        <taxon>Dikarya</taxon>
        <taxon>Ascomycota</taxon>
        <taxon>Pezizomycotina</taxon>
        <taxon>Dothideomycetes</taxon>
        <taxon>Dothideomycetidae</taxon>
        <taxon>Myriangiales</taxon>
        <taxon>Elsinoaceae</taxon>
        <taxon>Elsinoe</taxon>
    </lineage>
</organism>
<feature type="domain" description="Aminopeptidase P N-terminal" evidence="15">
    <location>
        <begin position="14"/>
        <end position="147"/>
    </location>
</feature>
<sequence>MHIRITAESVWTKYPAKQHAQRVAREIGVDQGLVYLQAAPTRLLEDSDQYREFRQRRYFYYLTGCNEADCHVTYDIERDELILWLAPFTPTQVVWVGRGSTTDEALNKYNVDGAFYSTDLASYVAKWEATNDADIYLLHPGQRPPRPQTCRSPSGLTERDDVTILQHAIDVCRVIKDEYEIQLIEKANEVSGKAHTAVLRNIRKFRSEAQVAALILDVSTVNDAPHQAYSIIAGSGSNGAVLHYTANNAAFGDSQLMCLDAGAEYRCYASDVTRTFPLNGHWSREAKQIYDIVQEMQDFALSMIRPGCKLFNAHVACHALLIRRLLRLGIFHNGTEKEILASLTSLAFYPHGLGHHLGLEVHDVMPNGAGIRSQQQKWTSFEQLSLDPCLLKSDGLRPGMVITVEPGIYFNRFALDNLYLNKPQHAKYINTEVLERYMPVGGVRIEDDILVTSSGYRNLTTAPKGEEALRIIRGEQSSRE</sequence>
<keyword evidence="17" id="KW-1185">Reference proteome</keyword>
<dbReference type="AlphaFoldDB" id="A0A6A6GAQ0"/>
<evidence type="ECO:0000256" key="12">
    <source>
        <dbReference type="ARBA" id="ARBA00030849"/>
    </source>
</evidence>
<dbReference type="PROSITE" id="PS00491">
    <property type="entry name" value="PROLINE_PEPTIDASE"/>
    <property type="match status" value="1"/>
</dbReference>
<dbReference type="InterPro" id="IPR000994">
    <property type="entry name" value="Pept_M24"/>
</dbReference>
<comment type="cofactor">
    <cofactor evidence="2">
        <name>Mn(2+)</name>
        <dbReference type="ChEBI" id="CHEBI:29035"/>
    </cofactor>
</comment>
<protein>
    <recommendedName>
        <fullName evidence="5">Xaa-Pro aminopeptidase</fullName>
        <ecNumber evidence="5">3.4.11.9</ecNumber>
    </recommendedName>
    <alternativeName>
        <fullName evidence="12">Aminoacylproline aminopeptidase</fullName>
    </alternativeName>
    <alternativeName>
        <fullName evidence="13">Prolidase</fullName>
    </alternativeName>
</protein>
<comment type="similarity">
    <text evidence="4 14">Belongs to the peptidase M24B family.</text>
</comment>
<keyword evidence="10" id="KW-0482">Metalloprotease</keyword>